<comment type="similarity">
    <text evidence="9">Belongs to the binding-protein-dependent transport system permease family. LivHM subfamily.</text>
</comment>
<evidence type="ECO:0000313" key="12">
    <source>
        <dbReference type="Proteomes" id="UP000007954"/>
    </source>
</evidence>
<dbReference type="EMBL" id="FR746099">
    <property type="protein sequence ID" value="CCC40964.1"/>
    <property type="molecule type" value="Genomic_DNA"/>
</dbReference>
<evidence type="ECO:0000256" key="10">
    <source>
        <dbReference type="SAM" id="Phobius"/>
    </source>
</evidence>
<proteinExistence type="inferred from homology"/>
<feature type="transmembrane region" description="Helical" evidence="10">
    <location>
        <begin position="336"/>
        <end position="355"/>
    </location>
</feature>
<feature type="transmembrane region" description="Helical" evidence="10">
    <location>
        <begin position="185"/>
        <end position="206"/>
    </location>
</feature>
<feature type="transmembrane region" description="Helical" evidence="10">
    <location>
        <begin position="21"/>
        <end position="43"/>
    </location>
</feature>
<protein>
    <submittedName>
        <fullName evidence="11">ABC-type transport system permease protein (Probable substrate branched-chain amino acids)</fullName>
    </submittedName>
</protein>
<feature type="transmembrane region" description="Helical" evidence="10">
    <location>
        <begin position="422"/>
        <end position="447"/>
    </location>
</feature>
<dbReference type="InterPro" id="IPR001851">
    <property type="entry name" value="ABC_transp_permease"/>
</dbReference>
<evidence type="ECO:0000256" key="6">
    <source>
        <dbReference type="ARBA" id="ARBA00022970"/>
    </source>
</evidence>
<evidence type="ECO:0000256" key="9">
    <source>
        <dbReference type="ARBA" id="ARBA00037998"/>
    </source>
</evidence>
<dbReference type="GO" id="GO:0022857">
    <property type="term" value="F:transmembrane transporter activity"/>
    <property type="evidence" value="ECO:0007669"/>
    <property type="project" value="InterPro"/>
</dbReference>
<keyword evidence="3" id="KW-1003">Cell membrane</keyword>
<feature type="transmembrane region" description="Helical" evidence="10">
    <location>
        <begin position="128"/>
        <end position="147"/>
    </location>
</feature>
<keyword evidence="7 10" id="KW-1133">Transmembrane helix</keyword>
<accession>G0LJN0</accession>
<comment type="subcellular location">
    <subcellularLocation>
        <location evidence="1">Cell membrane</location>
        <topology evidence="1">Multi-pass membrane protein</topology>
    </subcellularLocation>
</comment>
<keyword evidence="4" id="KW-0997">Cell inner membrane</keyword>
<dbReference type="HOGENOM" id="CLU_039929_1_0_2"/>
<dbReference type="Proteomes" id="UP000007954">
    <property type="component" value="Chromosome"/>
</dbReference>
<feature type="transmembrane region" description="Helical" evidence="10">
    <location>
        <begin position="295"/>
        <end position="316"/>
    </location>
</feature>
<dbReference type="GO" id="GO:0005886">
    <property type="term" value="C:plasma membrane"/>
    <property type="evidence" value="ECO:0007669"/>
    <property type="project" value="UniProtKB-SubCell"/>
</dbReference>
<sequence>MILPFTLTICDMAPETGLLNAVVTGVVTGSIVALGATGLALVYDIAEVPNFAHGDLLTLGAYAALLVNKPDTVPVFELLAPSAQQVSLPGLGVLFVLSAIGVLGTVYHLGGRDALYGQWWGIDVPGRLGLTVHIVVAGAIGALVVLGTPSFGAALLFSVVLLGATVPLLESVIFRKFREKNIELALMLVVSLAVAFIVRFGIQTIFGGSIRFYSVETSIPFLGGALDVTLAKFFDFFIASDGLFISLQETRGGASKQLLVASYGWIEFAVILLAIIAVTYVALDRRSPAAIIGPRLTAALGSIVILAIGATVFWGGANGTVPDTTLVATRIRTSPLRIGIIVLAIVMMGALHYVLQATTLGKTMRATSDNRELALVRGINTRRVMMSVWIIAGLFAAVGGIMLGFLFSSITINLGFNLLLPMFAGVILGGISVYGAILGSYVVGLAMEIGIFAIPGLSATYRIPVAFVVLLAVLLLKPEGIIGGR</sequence>
<feature type="transmembrane region" description="Helical" evidence="10">
    <location>
        <begin position="387"/>
        <end position="410"/>
    </location>
</feature>
<evidence type="ECO:0000256" key="3">
    <source>
        <dbReference type="ARBA" id="ARBA00022475"/>
    </source>
</evidence>
<keyword evidence="2" id="KW-0813">Transport</keyword>
<evidence type="ECO:0000256" key="8">
    <source>
        <dbReference type="ARBA" id="ARBA00023136"/>
    </source>
</evidence>
<dbReference type="GO" id="GO:0006865">
    <property type="term" value="P:amino acid transport"/>
    <property type="evidence" value="ECO:0007669"/>
    <property type="project" value="UniProtKB-KW"/>
</dbReference>
<dbReference type="InterPro" id="IPR052157">
    <property type="entry name" value="BCAA_transport_permease"/>
</dbReference>
<keyword evidence="5 10" id="KW-0812">Transmembrane</keyword>
<dbReference type="Pfam" id="PF02653">
    <property type="entry name" value="BPD_transp_2"/>
    <property type="match status" value="2"/>
</dbReference>
<dbReference type="PANTHER" id="PTHR11795">
    <property type="entry name" value="BRANCHED-CHAIN AMINO ACID TRANSPORT SYSTEM PERMEASE PROTEIN LIVH"/>
    <property type="match status" value="1"/>
</dbReference>
<evidence type="ECO:0000256" key="7">
    <source>
        <dbReference type="ARBA" id="ARBA00022989"/>
    </source>
</evidence>
<keyword evidence="6" id="KW-0029">Amino-acid transport</keyword>
<evidence type="ECO:0000313" key="11">
    <source>
        <dbReference type="EMBL" id="CCC40964.1"/>
    </source>
</evidence>
<feature type="transmembrane region" description="Helical" evidence="10">
    <location>
        <begin position="263"/>
        <end position="283"/>
    </location>
</feature>
<gene>
    <name evidence="11" type="primary">livH3</name>
    <name evidence="11" type="ordered locus">Hqrw_3181</name>
</gene>
<dbReference type="KEGG" id="hwc:Hqrw_3181"/>
<feature type="transmembrane region" description="Helical" evidence="10">
    <location>
        <begin position="87"/>
        <end position="107"/>
    </location>
</feature>
<evidence type="ECO:0000256" key="4">
    <source>
        <dbReference type="ARBA" id="ARBA00022519"/>
    </source>
</evidence>
<evidence type="ECO:0000256" key="2">
    <source>
        <dbReference type="ARBA" id="ARBA00022448"/>
    </source>
</evidence>
<dbReference type="CDD" id="cd06582">
    <property type="entry name" value="TM_PBP1_LivH_like"/>
    <property type="match status" value="1"/>
</dbReference>
<dbReference type="OrthoDB" id="31233at2157"/>
<evidence type="ECO:0000256" key="5">
    <source>
        <dbReference type="ARBA" id="ARBA00022692"/>
    </source>
</evidence>
<evidence type="ECO:0000256" key="1">
    <source>
        <dbReference type="ARBA" id="ARBA00004651"/>
    </source>
</evidence>
<dbReference type="PANTHER" id="PTHR11795:SF371">
    <property type="entry name" value="HIGH-AFFINITY BRANCHED-CHAIN AMINO ACID TRANSPORT SYSTEM PERMEASE PROTEIN LIVH"/>
    <property type="match status" value="1"/>
</dbReference>
<organism evidence="11 12">
    <name type="scientific">Haloquadratum walsbyi (strain DSM 16854 / JCM 12705 / C23)</name>
    <dbReference type="NCBI Taxonomy" id="768065"/>
    <lineage>
        <taxon>Archaea</taxon>
        <taxon>Methanobacteriati</taxon>
        <taxon>Methanobacteriota</taxon>
        <taxon>Stenosarchaea group</taxon>
        <taxon>Halobacteria</taxon>
        <taxon>Halobacteriales</taxon>
        <taxon>Haloferacaceae</taxon>
        <taxon>Haloquadratum</taxon>
    </lineage>
</organism>
<dbReference type="AlphaFoldDB" id="G0LJN0"/>
<feature type="transmembrane region" description="Helical" evidence="10">
    <location>
        <begin position="153"/>
        <end position="173"/>
    </location>
</feature>
<name>G0LJN0_HALWC</name>
<reference evidence="11 12" key="1">
    <citation type="journal article" date="2011" name="PLoS ONE">
        <title>Haloquadratum walsbyi: limited diversity in a global pond.</title>
        <authorList>
            <person name="Dyall-Smith M."/>
            <person name="Pfeiffer F."/>
            <person name="Klee K."/>
            <person name="Palm P."/>
            <person name="Gross K."/>
            <person name="Schuster S.C."/>
            <person name="Rampp M."/>
            <person name="Oesterhelt D."/>
        </authorList>
    </citation>
    <scope>NUCLEOTIDE SEQUENCE [LARGE SCALE GENOMIC DNA]</scope>
    <source>
        <strain evidence="12">DSM 16854 / JCM 12705 / C23</strain>
    </source>
</reference>
<feature type="transmembrane region" description="Helical" evidence="10">
    <location>
        <begin position="459"/>
        <end position="476"/>
    </location>
</feature>
<keyword evidence="8 10" id="KW-0472">Membrane</keyword>